<dbReference type="Proteomes" id="UP001287356">
    <property type="component" value="Unassembled WGS sequence"/>
</dbReference>
<reference evidence="3" key="2">
    <citation type="submission" date="2023-06" db="EMBL/GenBank/DDBJ databases">
        <authorList>
            <consortium name="Lawrence Berkeley National Laboratory"/>
            <person name="Haridas S."/>
            <person name="Hensen N."/>
            <person name="Bonometti L."/>
            <person name="Westerberg I."/>
            <person name="Brannstrom I.O."/>
            <person name="Guillou S."/>
            <person name="Cros-Aarteil S."/>
            <person name="Calhoun S."/>
            <person name="Kuo A."/>
            <person name="Mondo S."/>
            <person name="Pangilinan J."/>
            <person name="Riley R."/>
            <person name="Labutti K."/>
            <person name="Andreopoulos B."/>
            <person name="Lipzen A."/>
            <person name="Chen C."/>
            <person name="Yanf M."/>
            <person name="Daum C."/>
            <person name="Ng V."/>
            <person name="Clum A."/>
            <person name="Steindorff A."/>
            <person name="Ohm R."/>
            <person name="Martin F."/>
            <person name="Silar P."/>
            <person name="Natvig D."/>
            <person name="Lalanne C."/>
            <person name="Gautier V."/>
            <person name="Ament-Velasquez S.L."/>
            <person name="Kruys A."/>
            <person name="Hutchinson M.I."/>
            <person name="Powell A.J."/>
            <person name="Barry K."/>
            <person name="Miller A.N."/>
            <person name="Grigoriev I.V."/>
            <person name="Debuchy R."/>
            <person name="Gladieux P."/>
            <person name="Thoren M.H."/>
            <person name="Johannesson H."/>
        </authorList>
    </citation>
    <scope>NUCLEOTIDE SEQUENCE</scope>
    <source>
        <strain evidence="3">CBS 958.72</strain>
    </source>
</reference>
<dbReference type="AlphaFoldDB" id="A0AAE0KMM2"/>
<evidence type="ECO:0000313" key="4">
    <source>
        <dbReference type="Proteomes" id="UP001287356"/>
    </source>
</evidence>
<evidence type="ECO:0000256" key="1">
    <source>
        <dbReference type="SAM" id="MobiDB-lite"/>
    </source>
</evidence>
<feature type="compositionally biased region" description="Basic residues" evidence="1">
    <location>
        <begin position="104"/>
        <end position="114"/>
    </location>
</feature>
<accession>A0AAE0KMM2</accession>
<keyword evidence="2" id="KW-1133">Transmembrane helix</keyword>
<organism evidence="3 4">
    <name type="scientific">Lasiosphaeria ovina</name>
    <dbReference type="NCBI Taxonomy" id="92902"/>
    <lineage>
        <taxon>Eukaryota</taxon>
        <taxon>Fungi</taxon>
        <taxon>Dikarya</taxon>
        <taxon>Ascomycota</taxon>
        <taxon>Pezizomycotina</taxon>
        <taxon>Sordariomycetes</taxon>
        <taxon>Sordariomycetidae</taxon>
        <taxon>Sordariales</taxon>
        <taxon>Lasiosphaeriaceae</taxon>
        <taxon>Lasiosphaeria</taxon>
    </lineage>
</organism>
<keyword evidence="4" id="KW-1185">Reference proteome</keyword>
<sequence>MRLMTVCPASRSRFSFSQRRRKANRVKLLPKVSCLLKQAPDLPFFVINSLTYITLGTLDVMLASSGSGPAKLSPIIVGLQALALVALVLWLVLYHGSQVGAAPKAKKGANKSRAHAPAADILTSSERERERGETDGELVWIGNETSTADEPLSYYEDPFSLVHFHVCLPSGHTHSKKLKPSSRPPHTQPVELVFHSSWLFTLDALSLHISRDGVSAFRGSYLNQSGSNSNDGLSQLLWPQAVETRPLELWDRVWEVLGLWSEVIEPRMPDDESPHSSSTSHSDHNNIYAAFRNLRITISELCAQLLLILASTPNAGGATARETFMDHFDSDRFPGNMEETTTGRHENQPYESTPLENSGVGLDGFNHTFNNKTALRLLAIADPSFPKLLPLAANMTRRLHTIQAHARTTAAESIALISSIVRQDPRSQAASSGGAATRRAAGDMAQLQRVLETARAGVAESVVRAETIESSLGLLGQKVASLSAQKKKKPKTRRGGSDTTAAMKEAYWLLSAKKASAIRRREATLAEQEEASRLAWRKYALEHEGEEGGGAADDDEDCIDVHVDEDGTRTCLTRDEIGARVPTRLRSDWGPKMLFGIAPGRD</sequence>
<keyword evidence="2" id="KW-0472">Membrane</keyword>
<protein>
    <submittedName>
        <fullName evidence="3">Uncharacterized protein</fullName>
    </submittedName>
</protein>
<evidence type="ECO:0000313" key="3">
    <source>
        <dbReference type="EMBL" id="KAK3378665.1"/>
    </source>
</evidence>
<keyword evidence="2" id="KW-0812">Transmembrane</keyword>
<gene>
    <name evidence="3" type="ORF">B0T24DRAFT_663009</name>
</gene>
<evidence type="ECO:0000256" key="2">
    <source>
        <dbReference type="SAM" id="Phobius"/>
    </source>
</evidence>
<feature type="transmembrane region" description="Helical" evidence="2">
    <location>
        <begin position="42"/>
        <end position="63"/>
    </location>
</feature>
<feature type="compositionally biased region" description="Basic and acidic residues" evidence="1">
    <location>
        <begin position="125"/>
        <end position="134"/>
    </location>
</feature>
<dbReference type="EMBL" id="JAULSN010000002">
    <property type="protein sequence ID" value="KAK3378665.1"/>
    <property type="molecule type" value="Genomic_DNA"/>
</dbReference>
<comment type="caution">
    <text evidence="3">The sequence shown here is derived from an EMBL/GenBank/DDBJ whole genome shotgun (WGS) entry which is preliminary data.</text>
</comment>
<feature type="transmembrane region" description="Helical" evidence="2">
    <location>
        <begin position="75"/>
        <end position="94"/>
    </location>
</feature>
<feature type="region of interest" description="Disordered" evidence="1">
    <location>
        <begin position="104"/>
        <end position="136"/>
    </location>
</feature>
<reference evidence="3" key="1">
    <citation type="journal article" date="2023" name="Mol. Phylogenet. Evol.">
        <title>Genome-scale phylogeny and comparative genomics of the fungal order Sordariales.</title>
        <authorList>
            <person name="Hensen N."/>
            <person name="Bonometti L."/>
            <person name="Westerberg I."/>
            <person name="Brannstrom I.O."/>
            <person name="Guillou S."/>
            <person name="Cros-Aarteil S."/>
            <person name="Calhoun S."/>
            <person name="Haridas S."/>
            <person name="Kuo A."/>
            <person name="Mondo S."/>
            <person name="Pangilinan J."/>
            <person name="Riley R."/>
            <person name="LaButti K."/>
            <person name="Andreopoulos B."/>
            <person name="Lipzen A."/>
            <person name="Chen C."/>
            <person name="Yan M."/>
            <person name="Daum C."/>
            <person name="Ng V."/>
            <person name="Clum A."/>
            <person name="Steindorff A."/>
            <person name="Ohm R.A."/>
            <person name="Martin F."/>
            <person name="Silar P."/>
            <person name="Natvig D.O."/>
            <person name="Lalanne C."/>
            <person name="Gautier V."/>
            <person name="Ament-Velasquez S.L."/>
            <person name="Kruys A."/>
            <person name="Hutchinson M.I."/>
            <person name="Powell A.J."/>
            <person name="Barry K."/>
            <person name="Miller A.N."/>
            <person name="Grigoriev I.V."/>
            <person name="Debuchy R."/>
            <person name="Gladieux P."/>
            <person name="Hiltunen Thoren M."/>
            <person name="Johannesson H."/>
        </authorList>
    </citation>
    <scope>NUCLEOTIDE SEQUENCE</scope>
    <source>
        <strain evidence="3">CBS 958.72</strain>
    </source>
</reference>
<name>A0AAE0KMM2_9PEZI</name>
<proteinExistence type="predicted"/>